<feature type="region of interest" description="Disordered" evidence="14">
    <location>
        <begin position="489"/>
        <end position="523"/>
    </location>
</feature>
<evidence type="ECO:0000256" key="6">
    <source>
        <dbReference type="ARBA" id="ARBA00022679"/>
    </source>
</evidence>
<name>A0ABU5T1U9_9MICC</name>
<keyword evidence="5" id="KW-0597">Phosphoprotein</keyword>
<evidence type="ECO:0000256" key="15">
    <source>
        <dbReference type="SAM" id="Phobius"/>
    </source>
</evidence>
<dbReference type="Proteomes" id="UP001304769">
    <property type="component" value="Unassembled WGS sequence"/>
</dbReference>
<dbReference type="Gene3D" id="1.10.287.130">
    <property type="match status" value="1"/>
</dbReference>
<dbReference type="SUPFAM" id="SSF47384">
    <property type="entry name" value="Homodimeric domain of signal transducing histidine kinase"/>
    <property type="match status" value="1"/>
</dbReference>
<protein>
    <recommendedName>
        <fullName evidence="4">histidine kinase</fullName>
        <ecNumber evidence="4">2.7.13.3</ecNumber>
    </recommendedName>
</protein>
<dbReference type="InterPro" id="IPR003661">
    <property type="entry name" value="HisK_dim/P_dom"/>
</dbReference>
<dbReference type="InterPro" id="IPR004358">
    <property type="entry name" value="Sig_transdc_His_kin-like_C"/>
</dbReference>
<keyword evidence="10 17" id="KW-0067">ATP-binding</keyword>
<dbReference type="InterPro" id="IPR036097">
    <property type="entry name" value="HisK_dim/P_sf"/>
</dbReference>
<keyword evidence="8" id="KW-0547">Nucleotide-binding</keyword>
<keyword evidence="18" id="KW-1185">Reference proteome</keyword>
<evidence type="ECO:0000256" key="7">
    <source>
        <dbReference type="ARBA" id="ARBA00022692"/>
    </source>
</evidence>
<sequence>MPQRAPLLPAREHRLGLAKLGTLDRRRTLWGLALAVILPSVVEAIVVASGYRNVAMTMLVQLAAAVAVAVVGGLWPAAFAAVVGALLLNYFSVEPIGSFQIADPQVVGELAIFIAVACAVGLAVGAATRRYEQATRAQADARAMAELARGMLGSGGSIEDFLERVRAALGLRAVTLLDRREPGTLEVGPGWAVVASAGSAPPVTPPAADDVVVADEDYTLLAGGRALEPAERRMMEAFGAYLVAIRQGRQLASSREANRRLEEGNKIRTSILRAVSHDLRTPLSGIKLSVSSLRQPGVDFAPEERAELLATIEDYTDRLSALVGNLLDMSRISADSVTPLLRTVRWREGIPKWPADVAARIEDRVSDGGPAVVADPVLLERVVANLVENAVKHAPGSPIELEAGLAGAGPGGRGSGELRVVDHGAGIPPEQLLAVFSPFQRAGDSGAQASGIGLGLAVAKGFAEAMGGGIVAQQTPGGGLTMRVVLPLAEDDGGAHPPVGGGRGAAQQRAGDDGDPASAVSAP</sequence>
<dbReference type="PRINTS" id="PR00344">
    <property type="entry name" value="BCTRLSENSOR"/>
</dbReference>
<evidence type="ECO:0000256" key="8">
    <source>
        <dbReference type="ARBA" id="ARBA00022741"/>
    </source>
</evidence>
<dbReference type="SUPFAM" id="SSF55874">
    <property type="entry name" value="ATPase domain of HSP90 chaperone/DNA topoisomerase II/histidine kinase"/>
    <property type="match status" value="1"/>
</dbReference>
<evidence type="ECO:0000256" key="9">
    <source>
        <dbReference type="ARBA" id="ARBA00022777"/>
    </source>
</evidence>
<dbReference type="CDD" id="cd00082">
    <property type="entry name" value="HisKA"/>
    <property type="match status" value="1"/>
</dbReference>
<dbReference type="Gene3D" id="3.30.565.10">
    <property type="entry name" value="Histidine kinase-like ATPase, C-terminal domain"/>
    <property type="match status" value="1"/>
</dbReference>
<dbReference type="GO" id="GO:0005524">
    <property type="term" value="F:ATP binding"/>
    <property type="evidence" value="ECO:0007669"/>
    <property type="project" value="UniProtKB-KW"/>
</dbReference>
<dbReference type="Pfam" id="PF02518">
    <property type="entry name" value="HATPase_c"/>
    <property type="match status" value="1"/>
</dbReference>
<dbReference type="EMBL" id="JAYGGQ010000001">
    <property type="protein sequence ID" value="MEA5453560.1"/>
    <property type="molecule type" value="Genomic_DNA"/>
</dbReference>
<comment type="catalytic activity">
    <reaction evidence="1">
        <text>ATP + protein L-histidine = ADP + protein N-phospho-L-histidine.</text>
        <dbReference type="EC" id="2.7.13.3"/>
    </reaction>
</comment>
<gene>
    <name evidence="17" type="ORF">SPF06_02385</name>
</gene>
<keyword evidence="6" id="KW-0808">Transferase</keyword>
<keyword evidence="12" id="KW-0902">Two-component regulatory system</keyword>
<comment type="caution">
    <text evidence="17">The sequence shown here is derived from an EMBL/GenBank/DDBJ whole genome shotgun (WGS) entry which is preliminary data.</text>
</comment>
<dbReference type="InterPro" id="IPR038318">
    <property type="entry name" value="KdpD_sf"/>
</dbReference>
<dbReference type="SMART" id="SM00387">
    <property type="entry name" value="HATPase_c"/>
    <property type="match status" value="1"/>
</dbReference>
<evidence type="ECO:0000256" key="11">
    <source>
        <dbReference type="ARBA" id="ARBA00022989"/>
    </source>
</evidence>
<dbReference type="Pfam" id="PF13493">
    <property type="entry name" value="DUF4118"/>
    <property type="match status" value="1"/>
</dbReference>
<evidence type="ECO:0000256" key="4">
    <source>
        <dbReference type="ARBA" id="ARBA00012438"/>
    </source>
</evidence>
<evidence type="ECO:0000256" key="10">
    <source>
        <dbReference type="ARBA" id="ARBA00022840"/>
    </source>
</evidence>
<reference evidence="17 18" key="1">
    <citation type="submission" date="2023-12" db="EMBL/GenBank/DDBJ databases">
        <title>Sinomonas terricola sp. nov, isolated from litchi orchard soil in Guangdong, PR China.</title>
        <authorList>
            <person name="Jiaxin W."/>
            <person name="Yang Z."/>
            <person name="Honghui Z."/>
        </authorList>
    </citation>
    <scope>NUCLEOTIDE SEQUENCE [LARGE SCALE GENOMIC DNA]</scope>
    <source>
        <strain evidence="17 18">JGH33</strain>
    </source>
</reference>
<dbReference type="Gene3D" id="1.20.120.620">
    <property type="entry name" value="Backbone structure of the membrane domain of e. Coli histidine kinase receptor kdpd"/>
    <property type="match status" value="1"/>
</dbReference>
<evidence type="ECO:0000256" key="5">
    <source>
        <dbReference type="ARBA" id="ARBA00022553"/>
    </source>
</evidence>
<keyword evidence="11 15" id="KW-1133">Transmembrane helix</keyword>
<comment type="subcellular location">
    <subcellularLocation>
        <location evidence="3">Cell membrane</location>
    </subcellularLocation>
    <subcellularLocation>
        <location evidence="2">Membrane</location>
        <topology evidence="2">Multi-pass membrane protein</topology>
    </subcellularLocation>
</comment>
<organism evidence="17 18">
    <name type="scientific">Sinomonas terricola</name>
    <dbReference type="NCBI Taxonomy" id="3110330"/>
    <lineage>
        <taxon>Bacteria</taxon>
        <taxon>Bacillati</taxon>
        <taxon>Actinomycetota</taxon>
        <taxon>Actinomycetes</taxon>
        <taxon>Micrococcales</taxon>
        <taxon>Micrococcaceae</taxon>
        <taxon>Sinomonas</taxon>
    </lineage>
</organism>
<evidence type="ECO:0000256" key="3">
    <source>
        <dbReference type="ARBA" id="ARBA00004236"/>
    </source>
</evidence>
<dbReference type="InterPro" id="IPR025201">
    <property type="entry name" value="KdpD_TM"/>
</dbReference>
<dbReference type="PANTHER" id="PTHR45569">
    <property type="entry name" value="SENSOR PROTEIN KDPD"/>
    <property type="match status" value="1"/>
</dbReference>
<feature type="transmembrane region" description="Helical" evidence="15">
    <location>
        <begin position="110"/>
        <end position="128"/>
    </location>
</feature>
<evidence type="ECO:0000259" key="16">
    <source>
        <dbReference type="PROSITE" id="PS50109"/>
    </source>
</evidence>
<dbReference type="EC" id="2.7.13.3" evidence="4"/>
<keyword evidence="9" id="KW-0418">Kinase</keyword>
<dbReference type="InterPro" id="IPR003594">
    <property type="entry name" value="HATPase_dom"/>
</dbReference>
<evidence type="ECO:0000256" key="1">
    <source>
        <dbReference type="ARBA" id="ARBA00000085"/>
    </source>
</evidence>
<evidence type="ECO:0000256" key="12">
    <source>
        <dbReference type="ARBA" id="ARBA00023012"/>
    </source>
</evidence>
<dbReference type="InterPro" id="IPR052023">
    <property type="entry name" value="Histidine_kinase_KdpD"/>
</dbReference>
<feature type="domain" description="Histidine kinase" evidence="16">
    <location>
        <begin position="274"/>
        <end position="490"/>
    </location>
</feature>
<dbReference type="PROSITE" id="PS50109">
    <property type="entry name" value="HIS_KIN"/>
    <property type="match status" value="1"/>
</dbReference>
<evidence type="ECO:0000256" key="14">
    <source>
        <dbReference type="SAM" id="MobiDB-lite"/>
    </source>
</evidence>
<keyword evidence="13 15" id="KW-0472">Membrane</keyword>
<evidence type="ECO:0000256" key="2">
    <source>
        <dbReference type="ARBA" id="ARBA00004141"/>
    </source>
</evidence>
<proteinExistence type="predicted"/>
<accession>A0ABU5T1U9</accession>
<feature type="transmembrane region" description="Helical" evidence="15">
    <location>
        <begin position="29"/>
        <end position="51"/>
    </location>
</feature>
<evidence type="ECO:0000313" key="18">
    <source>
        <dbReference type="Proteomes" id="UP001304769"/>
    </source>
</evidence>
<dbReference type="Pfam" id="PF00512">
    <property type="entry name" value="HisKA"/>
    <property type="match status" value="1"/>
</dbReference>
<dbReference type="PANTHER" id="PTHR45569:SF1">
    <property type="entry name" value="SENSOR PROTEIN KDPD"/>
    <property type="match status" value="1"/>
</dbReference>
<dbReference type="InterPro" id="IPR005467">
    <property type="entry name" value="His_kinase_dom"/>
</dbReference>
<keyword evidence="7 15" id="KW-0812">Transmembrane</keyword>
<feature type="transmembrane region" description="Helical" evidence="15">
    <location>
        <begin position="63"/>
        <end position="90"/>
    </location>
</feature>
<dbReference type="RefSeq" id="WP_323277313.1">
    <property type="nucleotide sequence ID" value="NZ_JAYGGQ010000001.1"/>
</dbReference>
<dbReference type="SMART" id="SM00388">
    <property type="entry name" value="HisKA"/>
    <property type="match status" value="1"/>
</dbReference>
<dbReference type="InterPro" id="IPR036890">
    <property type="entry name" value="HATPase_C_sf"/>
</dbReference>
<evidence type="ECO:0000313" key="17">
    <source>
        <dbReference type="EMBL" id="MEA5453560.1"/>
    </source>
</evidence>
<evidence type="ECO:0000256" key="13">
    <source>
        <dbReference type="ARBA" id="ARBA00023136"/>
    </source>
</evidence>